<dbReference type="OrthoDB" id="2344312at2759"/>
<sequence>MQNPAKEITSVVLQLTATSSPDVQKATIERYMTSDVGFRHPVCSITPGPNSRDGLLGIYQWYRVLSPKIDIKVESIVFDAEKCVIYLEAVQWFRLFFLPIRPAPSRLVIRLTLRKENELYYISLQEDFYHTDDFMALLLPPAVPFVRLGLSIAGFTSDVLAKSAQVLGFWRPTGNVAAHPDDADVGLYDSRKSA</sequence>
<name>A0A5C3M0W2_9AGAR</name>
<organism evidence="2 3">
    <name type="scientific">Crucibulum laeve</name>
    <dbReference type="NCBI Taxonomy" id="68775"/>
    <lineage>
        <taxon>Eukaryota</taxon>
        <taxon>Fungi</taxon>
        <taxon>Dikarya</taxon>
        <taxon>Basidiomycota</taxon>
        <taxon>Agaricomycotina</taxon>
        <taxon>Agaricomycetes</taxon>
        <taxon>Agaricomycetidae</taxon>
        <taxon>Agaricales</taxon>
        <taxon>Agaricineae</taxon>
        <taxon>Nidulariaceae</taxon>
        <taxon>Crucibulum</taxon>
    </lineage>
</organism>
<reference evidence="2 3" key="1">
    <citation type="journal article" date="2019" name="Nat. Ecol. Evol.">
        <title>Megaphylogeny resolves global patterns of mushroom evolution.</title>
        <authorList>
            <person name="Varga T."/>
            <person name="Krizsan K."/>
            <person name="Foldi C."/>
            <person name="Dima B."/>
            <person name="Sanchez-Garcia M."/>
            <person name="Sanchez-Ramirez S."/>
            <person name="Szollosi G.J."/>
            <person name="Szarkandi J.G."/>
            <person name="Papp V."/>
            <person name="Albert L."/>
            <person name="Andreopoulos W."/>
            <person name="Angelini C."/>
            <person name="Antonin V."/>
            <person name="Barry K.W."/>
            <person name="Bougher N.L."/>
            <person name="Buchanan P."/>
            <person name="Buyck B."/>
            <person name="Bense V."/>
            <person name="Catcheside P."/>
            <person name="Chovatia M."/>
            <person name="Cooper J."/>
            <person name="Damon W."/>
            <person name="Desjardin D."/>
            <person name="Finy P."/>
            <person name="Geml J."/>
            <person name="Haridas S."/>
            <person name="Hughes K."/>
            <person name="Justo A."/>
            <person name="Karasinski D."/>
            <person name="Kautmanova I."/>
            <person name="Kiss B."/>
            <person name="Kocsube S."/>
            <person name="Kotiranta H."/>
            <person name="LaButti K.M."/>
            <person name="Lechner B.E."/>
            <person name="Liimatainen K."/>
            <person name="Lipzen A."/>
            <person name="Lukacs Z."/>
            <person name="Mihaltcheva S."/>
            <person name="Morgado L.N."/>
            <person name="Niskanen T."/>
            <person name="Noordeloos M.E."/>
            <person name="Ohm R.A."/>
            <person name="Ortiz-Santana B."/>
            <person name="Ovrebo C."/>
            <person name="Racz N."/>
            <person name="Riley R."/>
            <person name="Savchenko A."/>
            <person name="Shiryaev A."/>
            <person name="Soop K."/>
            <person name="Spirin V."/>
            <person name="Szebenyi C."/>
            <person name="Tomsovsky M."/>
            <person name="Tulloss R.E."/>
            <person name="Uehling J."/>
            <person name="Grigoriev I.V."/>
            <person name="Vagvolgyi C."/>
            <person name="Papp T."/>
            <person name="Martin F.M."/>
            <person name="Miettinen O."/>
            <person name="Hibbett D.S."/>
            <person name="Nagy L.G."/>
        </authorList>
    </citation>
    <scope>NUCLEOTIDE SEQUENCE [LARGE SCALE GENOMIC DNA]</scope>
    <source>
        <strain evidence="2 3">CBS 166.37</strain>
    </source>
</reference>
<dbReference type="InterPro" id="IPR057514">
    <property type="entry name" value="NTF2_SigF"/>
</dbReference>
<dbReference type="EMBL" id="ML213603">
    <property type="protein sequence ID" value="TFK38407.1"/>
    <property type="molecule type" value="Genomic_DNA"/>
</dbReference>
<protein>
    <recommendedName>
        <fullName evidence="1">SigF-like NTF2-like domain-containing protein</fullName>
    </recommendedName>
</protein>
<evidence type="ECO:0000313" key="2">
    <source>
        <dbReference type="EMBL" id="TFK38407.1"/>
    </source>
</evidence>
<accession>A0A5C3M0W2</accession>
<dbReference type="Pfam" id="PF24840">
    <property type="entry name" value="NTF2_SigF"/>
    <property type="match status" value="1"/>
</dbReference>
<feature type="domain" description="SigF-like NTF2-like" evidence="1">
    <location>
        <begin position="1"/>
        <end position="169"/>
    </location>
</feature>
<dbReference type="STRING" id="68775.A0A5C3M0W2"/>
<evidence type="ECO:0000313" key="3">
    <source>
        <dbReference type="Proteomes" id="UP000308652"/>
    </source>
</evidence>
<gene>
    <name evidence="2" type="ORF">BDQ12DRAFT_630883</name>
</gene>
<keyword evidence="3" id="KW-1185">Reference proteome</keyword>
<dbReference type="PANTHER" id="PTHR35393">
    <property type="entry name" value="CHROMOSOME 1, WHOLE GENOME SHOTGUN SEQUENCE"/>
    <property type="match status" value="1"/>
</dbReference>
<dbReference type="Proteomes" id="UP000308652">
    <property type="component" value="Unassembled WGS sequence"/>
</dbReference>
<evidence type="ECO:0000259" key="1">
    <source>
        <dbReference type="Pfam" id="PF24840"/>
    </source>
</evidence>
<proteinExistence type="predicted"/>
<dbReference type="PANTHER" id="PTHR35393:SF1">
    <property type="entry name" value="SNOAL-LIKE DOMAIN-CONTAINING PROTEIN"/>
    <property type="match status" value="1"/>
</dbReference>
<dbReference type="AlphaFoldDB" id="A0A5C3M0W2"/>